<dbReference type="Pfam" id="PF00963">
    <property type="entry name" value="Cohesin"/>
    <property type="match status" value="1"/>
</dbReference>
<dbReference type="Proteomes" id="UP000034069">
    <property type="component" value="Unassembled WGS sequence"/>
</dbReference>
<dbReference type="CDD" id="cd08547">
    <property type="entry name" value="Type_II_cohesin"/>
    <property type="match status" value="1"/>
</dbReference>
<dbReference type="GO" id="GO:0000272">
    <property type="term" value="P:polysaccharide catabolic process"/>
    <property type="evidence" value="ECO:0007669"/>
    <property type="project" value="InterPro"/>
</dbReference>
<accession>A0A0G1GK06</accession>
<dbReference type="EMBL" id="LCHN01000031">
    <property type="protein sequence ID" value="KKT34688.1"/>
    <property type="molecule type" value="Genomic_DNA"/>
</dbReference>
<feature type="transmembrane region" description="Helical" evidence="1">
    <location>
        <begin position="12"/>
        <end position="40"/>
    </location>
</feature>
<evidence type="ECO:0000256" key="1">
    <source>
        <dbReference type="SAM" id="Phobius"/>
    </source>
</evidence>
<keyword evidence="1" id="KW-0472">Membrane</keyword>
<sequence length="338" mass="37441">MNKSILPGVGLLISIFSMLIAAWFLVHFLTILGLFLAVAYPVWWLFLPSRTPCLICRSKKQDDYCPLCKRSVNKNESISPSGIRSILGNSLIIALLSLLSGAIVLGEMKVLRYLGFPPTPRTVSFVIPSTKQFLLGEIFPMKLEIVGIKQAVNTIQTDISFDPNALEAIDVSTENSFASIFVQKEINNQVGFVRLTGGLPNPGFSDPQGTFGTIYFRSKIPGLIEIKFLPSSLVLANDGRGTNVLKEISSVSYLILPERVSPERSLKDINMYDSTKKNNRTASNSTQMLFYDDKAVLGISTQLPEEKISPLSQFLILLEKIDNTILSLWRKAFGAFPQ</sequence>
<comment type="caution">
    <text evidence="3">The sequence shown here is derived from an EMBL/GenBank/DDBJ whole genome shotgun (WGS) entry which is preliminary data.</text>
</comment>
<protein>
    <recommendedName>
        <fullName evidence="2">Cohesin domain-containing protein</fullName>
    </recommendedName>
</protein>
<evidence type="ECO:0000313" key="3">
    <source>
        <dbReference type="EMBL" id="KKT34688.1"/>
    </source>
</evidence>
<name>A0A0G1GK06_9BACT</name>
<dbReference type="Gene3D" id="2.60.40.680">
    <property type="match status" value="1"/>
</dbReference>
<reference evidence="3 4" key="1">
    <citation type="journal article" date="2015" name="Nature">
        <title>rRNA introns, odd ribosomes, and small enigmatic genomes across a large radiation of phyla.</title>
        <authorList>
            <person name="Brown C.T."/>
            <person name="Hug L.A."/>
            <person name="Thomas B.C."/>
            <person name="Sharon I."/>
            <person name="Castelle C.J."/>
            <person name="Singh A."/>
            <person name="Wilkins M.J."/>
            <person name="Williams K.H."/>
            <person name="Banfield J.F."/>
        </authorList>
    </citation>
    <scope>NUCLEOTIDE SEQUENCE [LARGE SCALE GENOMIC DNA]</scope>
</reference>
<evidence type="ECO:0000313" key="4">
    <source>
        <dbReference type="Proteomes" id="UP000034069"/>
    </source>
</evidence>
<evidence type="ECO:0000259" key="2">
    <source>
        <dbReference type="Pfam" id="PF00963"/>
    </source>
</evidence>
<dbReference type="AlphaFoldDB" id="A0A0G1GK06"/>
<dbReference type="GO" id="GO:0030246">
    <property type="term" value="F:carbohydrate binding"/>
    <property type="evidence" value="ECO:0007669"/>
    <property type="project" value="InterPro"/>
</dbReference>
<dbReference type="SUPFAM" id="SSF49384">
    <property type="entry name" value="Carbohydrate-binding domain"/>
    <property type="match status" value="1"/>
</dbReference>
<feature type="transmembrane region" description="Helical" evidence="1">
    <location>
        <begin position="86"/>
        <end position="105"/>
    </location>
</feature>
<dbReference type="InterPro" id="IPR002102">
    <property type="entry name" value="Cohesin_dom"/>
</dbReference>
<keyword evidence="1" id="KW-1133">Transmembrane helix</keyword>
<gene>
    <name evidence="3" type="ORF">UW23_C0031G0012</name>
</gene>
<dbReference type="InterPro" id="IPR008965">
    <property type="entry name" value="CBM2/CBM3_carb-bd_dom_sf"/>
</dbReference>
<keyword evidence="1" id="KW-0812">Transmembrane</keyword>
<organism evidence="3 4">
    <name type="scientific">Candidatus Collierbacteria bacterium GW2011_GWA1_44_12</name>
    <dbReference type="NCBI Taxonomy" id="1618376"/>
    <lineage>
        <taxon>Bacteria</taxon>
        <taxon>Candidatus Collieribacteriota</taxon>
    </lineage>
</organism>
<proteinExistence type="predicted"/>
<feature type="domain" description="Cohesin" evidence="2">
    <location>
        <begin position="124"/>
        <end position="217"/>
    </location>
</feature>